<dbReference type="PANTHER" id="PTHR33514">
    <property type="entry name" value="PROTEIN ABCI12, CHLOROPLASTIC"/>
    <property type="match status" value="1"/>
</dbReference>
<feature type="transmembrane region" description="Helical" evidence="5">
    <location>
        <begin position="24"/>
        <end position="55"/>
    </location>
</feature>
<evidence type="ECO:0000256" key="1">
    <source>
        <dbReference type="ARBA" id="ARBA00004141"/>
    </source>
</evidence>
<comment type="subcellular location">
    <subcellularLocation>
        <location evidence="1">Membrane</location>
        <topology evidence="1">Multi-pass membrane protein</topology>
    </subcellularLocation>
</comment>
<dbReference type="CDD" id="cd16914">
    <property type="entry name" value="EcfT"/>
    <property type="match status" value="1"/>
</dbReference>
<reference evidence="6 7" key="1">
    <citation type="submission" date="2014-12" db="EMBL/GenBank/DDBJ databases">
        <title>Draft genome sequence of Terrisporobacter sp. 08-306576, isolated from the blood culture of a bacteremia patient.</title>
        <authorList>
            <person name="Lund L.C."/>
            <person name="Sydenham T.V."/>
            <person name="Hogh S.V."/>
            <person name="Skov M.N."/>
            <person name="Kemp M."/>
            <person name="Justesen U.S."/>
        </authorList>
    </citation>
    <scope>NUCLEOTIDE SEQUENCE [LARGE SCALE GENOMIC DNA]</scope>
    <source>
        <strain evidence="6 7">08-306576</strain>
    </source>
</reference>
<proteinExistence type="predicted"/>
<evidence type="ECO:0000256" key="4">
    <source>
        <dbReference type="ARBA" id="ARBA00023136"/>
    </source>
</evidence>
<accession>A0A0B3VYH7</accession>
<dbReference type="AlphaFoldDB" id="A0A0B3VYH7"/>
<evidence type="ECO:0000256" key="3">
    <source>
        <dbReference type="ARBA" id="ARBA00022989"/>
    </source>
</evidence>
<feature type="transmembrane region" description="Helical" evidence="5">
    <location>
        <begin position="113"/>
        <end position="135"/>
    </location>
</feature>
<protein>
    <submittedName>
        <fullName evidence="6">Cobalamin biosynthesis protein CbiQ</fullName>
    </submittedName>
</protein>
<dbReference type="Proteomes" id="UP000031189">
    <property type="component" value="Unassembled WGS sequence"/>
</dbReference>
<dbReference type="InterPro" id="IPR003339">
    <property type="entry name" value="ABC/ECF_trnsptr_transmembrane"/>
</dbReference>
<gene>
    <name evidence="6" type="ORF">QX51_06315</name>
</gene>
<evidence type="ECO:0000256" key="5">
    <source>
        <dbReference type="SAM" id="Phobius"/>
    </source>
</evidence>
<evidence type="ECO:0000256" key="2">
    <source>
        <dbReference type="ARBA" id="ARBA00022692"/>
    </source>
</evidence>
<comment type="caution">
    <text evidence="6">The sequence shown here is derived from an EMBL/GenBank/DDBJ whole genome shotgun (WGS) entry which is preliminary data.</text>
</comment>
<evidence type="ECO:0000313" key="7">
    <source>
        <dbReference type="Proteomes" id="UP000031189"/>
    </source>
</evidence>
<sequence>MSRAQTLYIEGDSIFHRLSGVSKILLFLTWTMITVMFLDIRVFLVMGIISTIMLYFAQIPSKTLKPLLWIMVVFNIINVIFILLITPQYGSELVGTNTKLINIGYAYINKETLFYVLTISLKYAVLMPITAIFIFTTHPSEFASSLNKIGIPYKIAYAVNIAFRYIPDVQREYRDILDAQQARGLAFHKGEGSIGEILRNYTTIFVPLVSSSIKRIETVSNAMELRSFGKKRKRTWYSYEKLKGVDFAFIAGCIIVFAMAIYLKNNIITGFYYPL</sequence>
<name>A0A0B3VYH7_9FIRM</name>
<dbReference type="OrthoDB" id="8635523at2"/>
<dbReference type="PANTHER" id="PTHR33514:SF1">
    <property type="entry name" value="ABC TRANSPORTER PERMEASE"/>
    <property type="match status" value="1"/>
</dbReference>
<keyword evidence="3 5" id="KW-1133">Transmembrane helix</keyword>
<feature type="transmembrane region" description="Helical" evidence="5">
    <location>
        <begin position="242"/>
        <end position="263"/>
    </location>
</feature>
<feature type="transmembrane region" description="Helical" evidence="5">
    <location>
        <begin position="67"/>
        <end position="85"/>
    </location>
</feature>
<dbReference type="GO" id="GO:0005886">
    <property type="term" value="C:plasma membrane"/>
    <property type="evidence" value="ECO:0007669"/>
    <property type="project" value="TreeGrafter"/>
</dbReference>
<dbReference type="STRING" id="1577792.QX51_06315"/>
<evidence type="ECO:0000313" key="6">
    <source>
        <dbReference type="EMBL" id="KHS57774.1"/>
    </source>
</evidence>
<dbReference type="EMBL" id="JWHR01000064">
    <property type="protein sequence ID" value="KHS57774.1"/>
    <property type="molecule type" value="Genomic_DNA"/>
</dbReference>
<keyword evidence="2 5" id="KW-0812">Transmembrane</keyword>
<dbReference type="Pfam" id="PF02361">
    <property type="entry name" value="CbiQ"/>
    <property type="match status" value="1"/>
</dbReference>
<organism evidence="6 7">
    <name type="scientific">Terrisporobacter othiniensis</name>
    <dbReference type="NCBI Taxonomy" id="1577792"/>
    <lineage>
        <taxon>Bacteria</taxon>
        <taxon>Bacillati</taxon>
        <taxon>Bacillota</taxon>
        <taxon>Clostridia</taxon>
        <taxon>Peptostreptococcales</taxon>
        <taxon>Peptostreptococcaceae</taxon>
        <taxon>Terrisporobacter</taxon>
    </lineage>
</organism>
<dbReference type="RefSeq" id="WP_039679056.1">
    <property type="nucleotide sequence ID" value="NZ_JWHR01000064.1"/>
</dbReference>
<keyword evidence="7" id="KW-1185">Reference proteome</keyword>
<keyword evidence="4 5" id="KW-0472">Membrane</keyword>